<gene>
    <name evidence="1" type="ORF">O181_059001</name>
</gene>
<proteinExistence type="predicted"/>
<dbReference type="Proteomes" id="UP000765509">
    <property type="component" value="Unassembled WGS sequence"/>
</dbReference>
<protein>
    <submittedName>
        <fullName evidence="1">Uncharacterized protein</fullName>
    </submittedName>
</protein>
<organism evidence="1 2">
    <name type="scientific">Austropuccinia psidii MF-1</name>
    <dbReference type="NCBI Taxonomy" id="1389203"/>
    <lineage>
        <taxon>Eukaryota</taxon>
        <taxon>Fungi</taxon>
        <taxon>Dikarya</taxon>
        <taxon>Basidiomycota</taxon>
        <taxon>Pucciniomycotina</taxon>
        <taxon>Pucciniomycetes</taxon>
        <taxon>Pucciniales</taxon>
        <taxon>Sphaerophragmiaceae</taxon>
        <taxon>Austropuccinia</taxon>
    </lineage>
</organism>
<comment type="caution">
    <text evidence="1">The sequence shown here is derived from an EMBL/GenBank/DDBJ whole genome shotgun (WGS) entry which is preliminary data.</text>
</comment>
<keyword evidence="2" id="KW-1185">Reference proteome</keyword>
<dbReference type="AlphaFoldDB" id="A0A9Q3EBE4"/>
<evidence type="ECO:0000313" key="2">
    <source>
        <dbReference type="Proteomes" id="UP000765509"/>
    </source>
</evidence>
<dbReference type="OrthoDB" id="6060525at2759"/>
<sequence length="166" mass="19106">MHGIDLDNNKYRESIIRDNKHAKFSFLPFQRRIKVDKVLPVILTLEKFKSEKMNEAEVGLHLSDIQENEPSNLSYDHKESFATDEELLIAIVCHEMNIIMSIERPSSPLFSRPSYLASPKSGENLLELHIKELLRLGVIRKVGRNEEVEICTPVILAWHDGKSIMV</sequence>
<evidence type="ECO:0000313" key="1">
    <source>
        <dbReference type="EMBL" id="MBW0519286.1"/>
    </source>
</evidence>
<dbReference type="EMBL" id="AVOT02027282">
    <property type="protein sequence ID" value="MBW0519286.1"/>
    <property type="molecule type" value="Genomic_DNA"/>
</dbReference>
<name>A0A9Q3EBE4_9BASI</name>
<accession>A0A9Q3EBE4</accession>
<reference evidence="1" key="1">
    <citation type="submission" date="2021-03" db="EMBL/GenBank/DDBJ databases">
        <title>Draft genome sequence of rust myrtle Austropuccinia psidii MF-1, a brazilian biotype.</title>
        <authorList>
            <person name="Quecine M.C."/>
            <person name="Pachon D.M.R."/>
            <person name="Bonatelli M.L."/>
            <person name="Correr F.H."/>
            <person name="Franceschini L.M."/>
            <person name="Leite T.F."/>
            <person name="Margarido G.R.A."/>
            <person name="Almeida C.A."/>
            <person name="Ferrarezi J.A."/>
            <person name="Labate C.A."/>
        </authorList>
    </citation>
    <scope>NUCLEOTIDE SEQUENCE</scope>
    <source>
        <strain evidence="1">MF-1</strain>
    </source>
</reference>